<dbReference type="Proteomes" id="UP001500618">
    <property type="component" value="Unassembled WGS sequence"/>
</dbReference>
<evidence type="ECO:0000313" key="3">
    <source>
        <dbReference type="Proteomes" id="UP001500618"/>
    </source>
</evidence>
<name>A0ABN2HEC4_9ACTN</name>
<reference evidence="2 3" key="1">
    <citation type="journal article" date="2019" name="Int. J. Syst. Evol. Microbiol.">
        <title>The Global Catalogue of Microorganisms (GCM) 10K type strain sequencing project: providing services to taxonomists for standard genome sequencing and annotation.</title>
        <authorList>
            <consortium name="The Broad Institute Genomics Platform"/>
            <consortium name="The Broad Institute Genome Sequencing Center for Infectious Disease"/>
            <person name="Wu L."/>
            <person name="Ma J."/>
        </authorList>
    </citation>
    <scope>NUCLEOTIDE SEQUENCE [LARGE SCALE GENOMIC DNA]</scope>
    <source>
        <strain evidence="2 3">JCM 14718</strain>
    </source>
</reference>
<comment type="caution">
    <text evidence="2">The sequence shown here is derived from an EMBL/GenBank/DDBJ whole genome shotgun (WGS) entry which is preliminary data.</text>
</comment>
<accession>A0ABN2HEC4</accession>
<dbReference type="Pfam" id="PF20226">
    <property type="entry name" value="DUF6585"/>
    <property type="match status" value="1"/>
</dbReference>
<organism evidence="2 3">
    <name type="scientific">Fodinicola feengrottensis</name>
    <dbReference type="NCBI Taxonomy" id="435914"/>
    <lineage>
        <taxon>Bacteria</taxon>
        <taxon>Bacillati</taxon>
        <taxon>Actinomycetota</taxon>
        <taxon>Actinomycetes</taxon>
        <taxon>Mycobacteriales</taxon>
        <taxon>Fodinicola</taxon>
    </lineage>
</organism>
<dbReference type="InterPro" id="IPR046492">
    <property type="entry name" value="DUF6585"/>
</dbReference>
<evidence type="ECO:0000256" key="1">
    <source>
        <dbReference type="SAM" id="Phobius"/>
    </source>
</evidence>
<feature type="transmembrane region" description="Helical" evidence="1">
    <location>
        <begin position="40"/>
        <end position="66"/>
    </location>
</feature>
<evidence type="ECO:0000313" key="2">
    <source>
        <dbReference type="EMBL" id="GAA1686170.1"/>
    </source>
</evidence>
<gene>
    <name evidence="2" type="ORF">GCM10009765_39450</name>
</gene>
<sequence length="245" mass="27468">MTAQPMANTLERPPNDVLTRAHQESLGRHIATFHPKRRTVAVIAMIVMGLASLVILVGFYFLWLAFQSSLNPRQAAKRVYVFDHGFMTVNHAGPESTYRWDRISSVYQEITVNYSNGIKTGTTYVYTIIRDDDVQTKLTHFYDDIARLGRLVCDQVARTHLPAVEAKLSRGENVQFGDVSIGRPGIAIRKGIVPWPEVEAVNVREGYVSIKRAGKWMAAGGTPAKKIPNLYLFLHLADRFLGVRG</sequence>
<dbReference type="RefSeq" id="WP_163572947.1">
    <property type="nucleotide sequence ID" value="NZ_BAAANY010000014.1"/>
</dbReference>
<proteinExistence type="predicted"/>
<keyword evidence="1" id="KW-1133">Transmembrane helix</keyword>
<protein>
    <submittedName>
        <fullName evidence="2">Uncharacterized protein</fullName>
    </submittedName>
</protein>
<keyword evidence="3" id="KW-1185">Reference proteome</keyword>
<keyword evidence="1" id="KW-0812">Transmembrane</keyword>
<keyword evidence="1" id="KW-0472">Membrane</keyword>
<dbReference type="EMBL" id="BAAANY010000014">
    <property type="protein sequence ID" value="GAA1686170.1"/>
    <property type="molecule type" value="Genomic_DNA"/>
</dbReference>